<dbReference type="NCBIfam" id="NF033103">
    <property type="entry name" value="bla_class_A"/>
    <property type="match status" value="1"/>
</dbReference>
<dbReference type="Gene3D" id="3.40.710.10">
    <property type="entry name" value="DD-peptidase/beta-lactamase superfamily"/>
    <property type="match status" value="1"/>
</dbReference>
<dbReference type="PANTHER" id="PTHR35333">
    <property type="entry name" value="BETA-LACTAMASE"/>
    <property type="match status" value="1"/>
</dbReference>
<dbReference type="GO" id="GO:0030655">
    <property type="term" value="P:beta-lactam antibiotic catabolic process"/>
    <property type="evidence" value="ECO:0007669"/>
    <property type="project" value="InterPro"/>
</dbReference>
<reference evidence="8 9" key="1">
    <citation type="submission" date="2019-03" db="EMBL/GenBank/DDBJ databases">
        <title>Genomic Encyclopedia of Type Strains, Phase IV (KMG-IV): sequencing the most valuable type-strain genomes for metagenomic binning, comparative biology and taxonomic classification.</title>
        <authorList>
            <person name="Goeker M."/>
        </authorList>
    </citation>
    <scope>NUCLEOTIDE SEQUENCE [LARGE SCALE GENOMIC DNA]</scope>
    <source>
        <strain evidence="8 9">DSM 45934</strain>
    </source>
</reference>
<keyword evidence="4 5" id="KW-0046">Antibiotic resistance</keyword>
<proteinExistence type="inferred from homology"/>
<dbReference type="InterPro" id="IPR012338">
    <property type="entry name" value="Beta-lactam/transpept-like"/>
</dbReference>
<evidence type="ECO:0000256" key="3">
    <source>
        <dbReference type="ARBA" id="ARBA00022801"/>
    </source>
</evidence>
<evidence type="ECO:0000256" key="1">
    <source>
        <dbReference type="ARBA" id="ARBA00009009"/>
    </source>
</evidence>
<keyword evidence="9" id="KW-1185">Reference proteome</keyword>
<name>A0A4R2JKB4_9PSEU</name>
<comment type="caution">
    <text evidence="8">The sequence shown here is derived from an EMBL/GenBank/DDBJ whole genome shotgun (WGS) entry which is preliminary data.</text>
</comment>
<dbReference type="PROSITE" id="PS51257">
    <property type="entry name" value="PROKAR_LIPOPROTEIN"/>
    <property type="match status" value="1"/>
</dbReference>
<accession>A0A4R2JKB4</accession>
<dbReference type="InterPro" id="IPR000871">
    <property type="entry name" value="Beta-lactam_class-A"/>
</dbReference>
<dbReference type="Proteomes" id="UP000295680">
    <property type="component" value="Unassembled WGS sequence"/>
</dbReference>
<dbReference type="SUPFAM" id="SSF56601">
    <property type="entry name" value="beta-lactamase/transpeptidase-like"/>
    <property type="match status" value="1"/>
</dbReference>
<evidence type="ECO:0000313" key="8">
    <source>
        <dbReference type="EMBL" id="TCO60431.1"/>
    </source>
</evidence>
<evidence type="ECO:0000259" key="7">
    <source>
        <dbReference type="Pfam" id="PF13354"/>
    </source>
</evidence>
<dbReference type="PANTHER" id="PTHR35333:SF3">
    <property type="entry name" value="BETA-LACTAMASE-TYPE TRANSPEPTIDASE FOLD CONTAINING PROTEIN"/>
    <property type="match status" value="1"/>
</dbReference>
<dbReference type="EC" id="3.5.2.6" evidence="2 5"/>
<comment type="similarity">
    <text evidence="1 5">Belongs to the class-A beta-lactamase family.</text>
</comment>
<dbReference type="InterPro" id="IPR045155">
    <property type="entry name" value="Beta-lactam_cat"/>
</dbReference>
<dbReference type="GO" id="GO:0008800">
    <property type="term" value="F:beta-lactamase activity"/>
    <property type="evidence" value="ECO:0007669"/>
    <property type="project" value="UniProtKB-UniRule"/>
</dbReference>
<dbReference type="Pfam" id="PF13354">
    <property type="entry name" value="Beta-lactamase2"/>
    <property type="match status" value="1"/>
</dbReference>
<dbReference type="GO" id="GO:0046677">
    <property type="term" value="P:response to antibiotic"/>
    <property type="evidence" value="ECO:0007669"/>
    <property type="project" value="UniProtKB-UniRule"/>
</dbReference>
<evidence type="ECO:0000256" key="4">
    <source>
        <dbReference type="ARBA" id="ARBA00023251"/>
    </source>
</evidence>
<sequence>MMISAERNPVSRRAVLAALTVLSLVSCSTATPAQPPASTPVVSTPPKQPDFGRLERDFDARLGVYAVDTANGREVAFRADERFAYASTHKVFTAGAVLQRIPIGDLERTVKYSQNDLVANSPVSEKQVATGMTLRAAMDAAIRYSDNTADNLLFRELGGPNGLAAAVRATGDTTTHVDRIEPALNDTAPGDIRDTSTPRAMTATMRAFTLGNALPEDKRTILVDLMRANQTGGTVIRAGVPAGWQVGDKTGTGGYGTRNDIALVWPPQRAPILLAILSDKKAKDAKTDDKLIAQAAAAALAAFQ</sequence>
<dbReference type="PRINTS" id="PR00118">
    <property type="entry name" value="BLACTAMASEA"/>
</dbReference>
<dbReference type="EMBL" id="SLWS01000003">
    <property type="protein sequence ID" value="TCO60431.1"/>
    <property type="molecule type" value="Genomic_DNA"/>
</dbReference>
<feature type="signal peptide" evidence="6">
    <location>
        <begin position="1"/>
        <end position="33"/>
    </location>
</feature>
<protein>
    <recommendedName>
        <fullName evidence="2 5">Beta-lactamase</fullName>
        <ecNumber evidence="2 5">3.5.2.6</ecNumber>
    </recommendedName>
</protein>
<gene>
    <name evidence="8" type="ORF">EV192_1036</name>
</gene>
<evidence type="ECO:0000256" key="6">
    <source>
        <dbReference type="SAM" id="SignalP"/>
    </source>
</evidence>
<dbReference type="PROSITE" id="PS00146">
    <property type="entry name" value="BETA_LACTAMASE_A"/>
    <property type="match status" value="1"/>
</dbReference>
<feature type="domain" description="Beta-lactamase class A catalytic" evidence="7">
    <location>
        <begin position="63"/>
        <end position="277"/>
    </location>
</feature>
<evidence type="ECO:0000256" key="5">
    <source>
        <dbReference type="RuleBase" id="RU361140"/>
    </source>
</evidence>
<dbReference type="InterPro" id="IPR023650">
    <property type="entry name" value="Beta-lactam_class-A_AS"/>
</dbReference>
<feature type="chain" id="PRO_5020699743" description="Beta-lactamase" evidence="6">
    <location>
        <begin position="34"/>
        <end position="304"/>
    </location>
</feature>
<evidence type="ECO:0000256" key="2">
    <source>
        <dbReference type="ARBA" id="ARBA00012865"/>
    </source>
</evidence>
<keyword evidence="6" id="KW-0732">Signal</keyword>
<organism evidence="8 9">
    <name type="scientific">Actinocrispum wychmicini</name>
    <dbReference type="NCBI Taxonomy" id="1213861"/>
    <lineage>
        <taxon>Bacteria</taxon>
        <taxon>Bacillati</taxon>
        <taxon>Actinomycetota</taxon>
        <taxon>Actinomycetes</taxon>
        <taxon>Pseudonocardiales</taxon>
        <taxon>Pseudonocardiaceae</taxon>
        <taxon>Actinocrispum</taxon>
    </lineage>
</organism>
<keyword evidence="3 5" id="KW-0378">Hydrolase</keyword>
<comment type="catalytic activity">
    <reaction evidence="5">
        <text>a beta-lactam + H2O = a substituted beta-amino acid</text>
        <dbReference type="Rhea" id="RHEA:20401"/>
        <dbReference type="ChEBI" id="CHEBI:15377"/>
        <dbReference type="ChEBI" id="CHEBI:35627"/>
        <dbReference type="ChEBI" id="CHEBI:140347"/>
        <dbReference type="EC" id="3.5.2.6"/>
    </reaction>
</comment>
<dbReference type="AlphaFoldDB" id="A0A4R2JKB4"/>
<evidence type="ECO:0000313" key="9">
    <source>
        <dbReference type="Proteomes" id="UP000295680"/>
    </source>
</evidence>